<reference evidence="4" key="1">
    <citation type="submission" date="2016-10" db="EMBL/GenBank/DDBJ databases">
        <authorList>
            <person name="Varghese N."/>
            <person name="Submissions S."/>
        </authorList>
    </citation>
    <scope>NUCLEOTIDE SEQUENCE [LARGE SCALE GENOMIC DNA]</scope>
    <source>
        <strain evidence="4">CGMCC 1.8704</strain>
    </source>
</reference>
<evidence type="ECO:0000259" key="2">
    <source>
        <dbReference type="Pfam" id="PF14020"/>
    </source>
</evidence>
<keyword evidence="4" id="KW-1185">Reference proteome</keyword>
<dbReference type="Proteomes" id="UP000198657">
    <property type="component" value="Unassembled WGS sequence"/>
</dbReference>
<protein>
    <recommendedName>
        <fullName evidence="2">DUF4236 domain-containing protein</fullName>
    </recommendedName>
</protein>
<dbReference type="STRING" id="604089.SAMN04487942_1749"/>
<dbReference type="RefSeq" id="WP_208858964.1">
    <property type="nucleotide sequence ID" value="NZ_CBCSFM010000005.1"/>
</dbReference>
<dbReference type="AlphaFoldDB" id="A0A1H8LZ70"/>
<feature type="domain" description="DUF4236" evidence="2">
    <location>
        <begin position="20"/>
        <end position="66"/>
    </location>
</feature>
<evidence type="ECO:0000256" key="1">
    <source>
        <dbReference type="SAM" id="Phobius"/>
    </source>
</evidence>
<sequence>MDAENALINVIPLRIQVMGFRFQKRIKLGGGLGLNISKSGISPSLRTKAGTISNKGFSVRTGVPGASYRKSFNTSKSSGCLFAFIMYLGLGVVFYQLFN</sequence>
<keyword evidence="1" id="KW-0472">Membrane</keyword>
<evidence type="ECO:0000313" key="4">
    <source>
        <dbReference type="Proteomes" id="UP000198657"/>
    </source>
</evidence>
<dbReference type="Pfam" id="PF14020">
    <property type="entry name" value="DUF4236"/>
    <property type="match status" value="1"/>
</dbReference>
<name>A0A1H8LZ70_9FLAO</name>
<keyword evidence="1" id="KW-0812">Transmembrane</keyword>
<keyword evidence="1" id="KW-1133">Transmembrane helix</keyword>
<gene>
    <name evidence="3" type="ORF">SAMN04487942_1749</name>
</gene>
<feature type="transmembrane region" description="Helical" evidence="1">
    <location>
        <begin position="79"/>
        <end position="98"/>
    </location>
</feature>
<accession>A0A1H8LZ70</accession>
<dbReference type="InterPro" id="IPR025330">
    <property type="entry name" value="DUF4236"/>
</dbReference>
<dbReference type="EMBL" id="FODN01000003">
    <property type="protein sequence ID" value="SEO10405.1"/>
    <property type="molecule type" value="Genomic_DNA"/>
</dbReference>
<proteinExistence type="predicted"/>
<evidence type="ECO:0000313" key="3">
    <source>
        <dbReference type="EMBL" id="SEO10405.1"/>
    </source>
</evidence>
<organism evidence="3 4">
    <name type="scientific">Flavobacterium sinopsychrotolerans</name>
    <dbReference type="NCBI Taxonomy" id="604089"/>
    <lineage>
        <taxon>Bacteria</taxon>
        <taxon>Pseudomonadati</taxon>
        <taxon>Bacteroidota</taxon>
        <taxon>Flavobacteriia</taxon>
        <taxon>Flavobacteriales</taxon>
        <taxon>Flavobacteriaceae</taxon>
        <taxon>Flavobacterium</taxon>
    </lineage>
</organism>